<dbReference type="InterPro" id="IPR020814">
    <property type="entry name" value="Ribosomal_S6_plastid/chlpt"/>
</dbReference>
<dbReference type="InterPro" id="IPR035980">
    <property type="entry name" value="Ribosomal_bS6_sf"/>
</dbReference>
<sequence>METQYELIALFPTKMNDIMAEKTLADLSKASKFKVVEVDKWGIKQLAYPIKKETKAYYLRLVIEGGDTKTLANSLKLDESLLRHLLVKSDAKVPAKKAVKVGKETK</sequence>
<name>A0A1F5EXX1_9BACT</name>
<dbReference type="NCBIfam" id="TIGR00166">
    <property type="entry name" value="S6"/>
    <property type="match status" value="1"/>
</dbReference>
<evidence type="ECO:0000256" key="1">
    <source>
        <dbReference type="ARBA" id="ARBA00009512"/>
    </source>
</evidence>
<dbReference type="InterPro" id="IPR014717">
    <property type="entry name" value="Transl_elong_EF1B/ribsomal_bS6"/>
</dbReference>
<dbReference type="SUPFAM" id="SSF54995">
    <property type="entry name" value="Ribosomal protein S6"/>
    <property type="match status" value="1"/>
</dbReference>
<dbReference type="Proteomes" id="UP000177979">
    <property type="component" value="Unassembled WGS sequence"/>
</dbReference>
<dbReference type="InterPro" id="IPR020815">
    <property type="entry name" value="Ribosomal_bS6_CS"/>
</dbReference>
<evidence type="ECO:0000256" key="5">
    <source>
        <dbReference type="ARBA" id="ARBA00023274"/>
    </source>
</evidence>
<dbReference type="GO" id="GO:0005840">
    <property type="term" value="C:ribosome"/>
    <property type="evidence" value="ECO:0007669"/>
    <property type="project" value="UniProtKB-KW"/>
</dbReference>
<dbReference type="GO" id="GO:1990904">
    <property type="term" value="C:ribonucleoprotein complex"/>
    <property type="evidence" value="ECO:0007669"/>
    <property type="project" value="UniProtKB-KW"/>
</dbReference>
<dbReference type="GO" id="GO:0006412">
    <property type="term" value="P:translation"/>
    <property type="evidence" value="ECO:0007669"/>
    <property type="project" value="UniProtKB-UniRule"/>
</dbReference>
<comment type="similarity">
    <text evidence="1 7">Belongs to the bacterial ribosomal protein bS6 family.</text>
</comment>
<gene>
    <name evidence="7" type="primary">rpsF</name>
    <name evidence="8" type="ORF">A2703_02660</name>
</gene>
<dbReference type="Gene3D" id="3.30.70.60">
    <property type="match status" value="1"/>
</dbReference>
<keyword evidence="3 7" id="KW-0694">RNA-binding</keyword>
<dbReference type="GO" id="GO:0003735">
    <property type="term" value="F:structural constituent of ribosome"/>
    <property type="evidence" value="ECO:0007669"/>
    <property type="project" value="InterPro"/>
</dbReference>
<keyword evidence="4 7" id="KW-0689">Ribosomal protein</keyword>
<proteinExistence type="inferred from homology"/>
<evidence type="ECO:0000256" key="7">
    <source>
        <dbReference type="HAMAP-Rule" id="MF_00360"/>
    </source>
</evidence>
<comment type="caution">
    <text evidence="8">The sequence shown here is derived from an EMBL/GenBank/DDBJ whole genome shotgun (WGS) entry which is preliminary data.</text>
</comment>
<keyword evidence="2 7" id="KW-0699">rRNA-binding</keyword>
<comment type="function">
    <text evidence="7">Binds together with bS18 to 16S ribosomal RNA.</text>
</comment>
<dbReference type="GO" id="GO:0019843">
    <property type="term" value="F:rRNA binding"/>
    <property type="evidence" value="ECO:0007669"/>
    <property type="project" value="UniProtKB-UniRule"/>
</dbReference>
<dbReference type="PROSITE" id="PS01048">
    <property type="entry name" value="RIBOSOMAL_S6"/>
    <property type="match status" value="1"/>
</dbReference>
<dbReference type="EMBL" id="MFAG01000009">
    <property type="protein sequence ID" value="OGD72242.1"/>
    <property type="molecule type" value="Genomic_DNA"/>
</dbReference>
<organism evidence="8 9">
    <name type="scientific">Candidatus Collierbacteria bacterium RIFCSPHIGHO2_01_FULL_50_25</name>
    <dbReference type="NCBI Taxonomy" id="1817722"/>
    <lineage>
        <taxon>Bacteria</taxon>
        <taxon>Candidatus Collieribacteriota</taxon>
    </lineage>
</organism>
<dbReference type="STRING" id="1817722.A2703_02660"/>
<evidence type="ECO:0000313" key="9">
    <source>
        <dbReference type="Proteomes" id="UP000177979"/>
    </source>
</evidence>
<evidence type="ECO:0000256" key="4">
    <source>
        <dbReference type="ARBA" id="ARBA00022980"/>
    </source>
</evidence>
<protein>
    <recommendedName>
        <fullName evidence="6 7">Small ribosomal subunit protein bS6</fullName>
    </recommendedName>
</protein>
<evidence type="ECO:0000256" key="3">
    <source>
        <dbReference type="ARBA" id="ARBA00022884"/>
    </source>
</evidence>
<evidence type="ECO:0000256" key="2">
    <source>
        <dbReference type="ARBA" id="ARBA00022730"/>
    </source>
</evidence>
<dbReference type="InterPro" id="IPR000529">
    <property type="entry name" value="Ribosomal_bS6"/>
</dbReference>
<dbReference type="AlphaFoldDB" id="A0A1F5EXX1"/>
<dbReference type="CDD" id="cd00473">
    <property type="entry name" value="bS6"/>
    <property type="match status" value="1"/>
</dbReference>
<dbReference type="HAMAP" id="MF_00360">
    <property type="entry name" value="Ribosomal_bS6"/>
    <property type="match status" value="1"/>
</dbReference>
<evidence type="ECO:0000256" key="6">
    <source>
        <dbReference type="ARBA" id="ARBA00035294"/>
    </source>
</evidence>
<accession>A0A1F5EXX1</accession>
<dbReference type="Pfam" id="PF01250">
    <property type="entry name" value="Ribosomal_S6"/>
    <property type="match status" value="1"/>
</dbReference>
<reference evidence="8 9" key="1">
    <citation type="journal article" date="2016" name="Nat. Commun.">
        <title>Thousands of microbial genomes shed light on interconnected biogeochemical processes in an aquifer system.</title>
        <authorList>
            <person name="Anantharaman K."/>
            <person name="Brown C.T."/>
            <person name="Hug L.A."/>
            <person name="Sharon I."/>
            <person name="Castelle C.J."/>
            <person name="Probst A.J."/>
            <person name="Thomas B.C."/>
            <person name="Singh A."/>
            <person name="Wilkins M.J."/>
            <person name="Karaoz U."/>
            <person name="Brodie E.L."/>
            <person name="Williams K.H."/>
            <person name="Hubbard S.S."/>
            <person name="Banfield J.F."/>
        </authorList>
    </citation>
    <scope>NUCLEOTIDE SEQUENCE [LARGE SCALE GENOMIC DNA]</scope>
</reference>
<evidence type="ECO:0000313" key="8">
    <source>
        <dbReference type="EMBL" id="OGD72242.1"/>
    </source>
</evidence>
<keyword evidence="5 7" id="KW-0687">Ribonucleoprotein</keyword>